<dbReference type="Proteomes" id="UP001607303">
    <property type="component" value="Unassembled WGS sequence"/>
</dbReference>
<accession>A0ABD2CGT6</accession>
<reference evidence="1 2" key="1">
    <citation type="journal article" date="2024" name="Ann. Entomol. Soc. Am.">
        <title>Genomic analyses of the southern and eastern yellowjacket wasps (Hymenoptera: Vespidae) reveal evolutionary signatures of social life.</title>
        <authorList>
            <person name="Catto M.A."/>
            <person name="Caine P.B."/>
            <person name="Orr S.E."/>
            <person name="Hunt B.G."/>
            <person name="Goodisman M.A.D."/>
        </authorList>
    </citation>
    <scope>NUCLEOTIDE SEQUENCE [LARGE SCALE GENOMIC DNA]</scope>
    <source>
        <strain evidence="1">232</strain>
        <tissue evidence="1">Head and thorax</tissue>
    </source>
</reference>
<sequence>MWTKRQILHILIALILTTFAKADLTPC</sequence>
<dbReference type="EMBL" id="JAYRBN010000050">
    <property type="protein sequence ID" value="KAL2744292.1"/>
    <property type="molecule type" value="Genomic_DNA"/>
</dbReference>
<proteinExistence type="predicted"/>
<organism evidence="1 2">
    <name type="scientific">Vespula maculifrons</name>
    <name type="common">Eastern yellow jacket</name>
    <name type="synonym">Wasp</name>
    <dbReference type="NCBI Taxonomy" id="7453"/>
    <lineage>
        <taxon>Eukaryota</taxon>
        <taxon>Metazoa</taxon>
        <taxon>Ecdysozoa</taxon>
        <taxon>Arthropoda</taxon>
        <taxon>Hexapoda</taxon>
        <taxon>Insecta</taxon>
        <taxon>Pterygota</taxon>
        <taxon>Neoptera</taxon>
        <taxon>Endopterygota</taxon>
        <taxon>Hymenoptera</taxon>
        <taxon>Apocrita</taxon>
        <taxon>Aculeata</taxon>
        <taxon>Vespoidea</taxon>
        <taxon>Vespidae</taxon>
        <taxon>Vespinae</taxon>
        <taxon>Vespula</taxon>
    </lineage>
</organism>
<dbReference type="AlphaFoldDB" id="A0ABD2CGT6"/>
<comment type="caution">
    <text evidence="1">The sequence shown here is derived from an EMBL/GenBank/DDBJ whole genome shotgun (WGS) entry which is preliminary data.</text>
</comment>
<protein>
    <submittedName>
        <fullName evidence="1">Uncharacterized protein</fullName>
    </submittedName>
</protein>
<keyword evidence="2" id="KW-1185">Reference proteome</keyword>
<feature type="non-terminal residue" evidence="1">
    <location>
        <position position="27"/>
    </location>
</feature>
<name>A0ABD2CGT6_VESMC</name>
<evidence type="ECO:0000313" key="2">
    <source>
        <dbReference type="Proteomes" id="UP001607303"/>
    </source>
</evidence>
<gene>
    <name evidence="1" type="ORF">V1477_006834</name>
</gene>
<evidence type="ECO:0000313" key="1">
    <source>
        <dbReference type="EMBL" id="KAL2744292.1"/>
    </source>
</evidence>